<keyword evidence="2" id="KW-1133">Transmembrane helix</keyword>
<name>A0A6A6PR18_9PEZI</name>
<feature type="region of interest" description="Disordered" evidence="1">
    <location>
        <begin position="1"/>
        <end position="63"/>
    </location>
</feature>
<keyword evidence="4" id="KW-1185">Reference proteome</keyword>
<dbReference type="RefSeq" id="XP_033589138.1">
    <property type="nucleotide sequence ID" value="XM_033735493.1"/>
</dbReference>
<evidence type="ECO:0000256" key="1">
    <source>
        <dbReference type="SAM" id="MobiDB-lite"/>
    </source>
</evidence>
<gene>
    <name evidence="3" type="ORF">BDY17DRAFT_311025</name>
</gene>
<organism evidence="3 4">
    <name type="scientific">Neohortaea acidophila</name>
    <dbReference type="NCBI Taxonomy" id="245834"/>
    <lineage>
        <taxon>Eukaryota</taxon>
        <taxon>Fungi</taxon>
        <taxon>Dikarya</taxon>
        <taxon>Ascomycota</taxon>
        <taxon>Pezizomycotina</taxon>
        <taxon>Dothideomycetes</taxon>
        <taxon>Dothideomycetidae</taxon>
        <taxon>Mycosphaerellales</taxon>
        <taxon>Teratosphaeriaceae</taxon>
        <taxon>Neohortaea</taxon>
    </lineage>
</organism>
<evidence type="ECO:0008006" key="5">
    <source>
        <dbReference type="Google" id="ProtNLM"/>
    </source>
</evidence>
<feature type="compositionally biased region" description="Basic and acidic residues" evidence="1">
    <location>
        <begin position="33"/>
        <end position="56"/>
    </location>
</feature>
<accession>A0A6A6PR18</accession>
<keyword evidence="2" id="KW-0472">Membrane</keyword>
<dbReference type="InterPro" id="IPR029058">
    <property type="entry name" value="AB_hydrolase_fold"/>
</dbReference>
<feature type="transmembrane region" description="Helical" evidence="2">
    <location>
        <begin position="216"/>
        <end position="239"/>
    </location>
</feature>
<feature type="transmembrane region" description="Helical" evidence="2">
    <location>
        <begin position="115"/>
        <end position="135"/>
    </location>
</feature>
<feature type="compositionally biased region" description="Basic and acidic residues" evidence="1">
    <location>
        <begin position="9"/>
        <end position="18"/>
    </location>
</feature>
<dbReference type="EMBL" id="MU001636">
    <property type="protein sequence ID" value="KAF2482568.1"/>
    <property type="molecule type" value="Genomic_DNA"/>
</dbReference>
<protein>
    <recommendedName>
        <fullName evidence="5">Mitochondrial integral membrane protein</fullName>
    </recommendedName>
</protein>
<reference evidence="3" key="1">
    <citation type="journal article" date="2020" name="Stud. Mycol.">
        <title>101 Dothideomycetes genomes: a test case for predicting lifestyles and emergence of pathogens.</title>
        <authorList>
            <person name="Haridas S."/>
            <person name="Albert R."/>
            <person name="Binder M."/>
            <person name="Bloem J."/>
            <person name="Labutti K."/>
            <person name="Salamov A."/>
            <person name="Andreopoulos B."/>
            <person name="Baker S."/>
            <person name="Barry K."/>
            <person name="Bills G."/>
            <person name="Bluhm B."/>
            <person name="Cannon C."/>
            <person name="Castanera R."/>
            <person name="Culley D."/>
            <person name="Daum C."/>
            <person name="Ezra D."/>
            <person name="Gonzalez J."/>
            <person name="Henrissat B."/>
            <person name="Kuo A."/>
            <person name="Liang C."/>
            <person name="Lipzen A."/>
            <person name="Lutzoni F."/>
            <person name="Magnuson J."/>
            <person name="Mondo S."/>
            <person name="Nolan M."/>
            <person name="Ohm R."/>
            <person name="Pangilinan J."/>
            <person name="Park H.-J."/>
            <person name="Ramirez L."/>
            <person name="Alfaro M."/>
            <person name="Sun H."/>
            <person name="Tritt A."/>
            <person name="Yoshinaga Y."/>
            <person name="Zwiers L.-H."/>
            <person name="Turgeon B."/>
            <person name="Goodwin S."/>
            <person name="Spatafora J."/>
            <person name="Crous P."/>
            <person name="Grigoriev I."/>
        </authorList>
    </citation>
    <scope>NUCLEOTIDE SEQUENCE</scope>
    <source>
        <strain evidence="3">CBS 113389</strain>
    </source>
</reference>
<dbReference type="AlphaFoldDB" id="A0A6A6PR18"/>
<evidence type="ECO:0000313" key="3">
    <source>
        <dbReference type="EMBL" id="KAF2482568.1"/>
    </source>
</evidence>
<feature type="compositionally biased region" description="Polar residues" evidence="1">
    <location>
        <begin position="19"/>
        <end position="31"/>
    </location>
</feature>
<sequence>MSGLFTRNNKKDDQEDQHNNTAENGSTSNMARDSAEHEPTERDRLLPADPHRRPPHADGYLDPDDPAVSPYNLWTVRAVRYITIFFAYLTVVWWILLFVSIFVSPPGLHTRGSGFTDFSFTTLTLGVLLCSLLFFSAPSMAMRVCQGIIAVLLLVDMIIIVSIARLRAEEGPPGIASVVWATLMCMWCVTTDRIVASGKREEEERLTGRAETRRTLSGWLGVLLATVILVVYIVIAFFLTATLIIRARDASLTYDGNRYFVDDGKYKVHLACVGNVTEDKNGNPYPTVLLEGGESALEYDFEYWVWSAIENGTISRYCYWDRPGYGWSDNAPSPHSAGMSAENLATALALKGEEGPWILVSAGYGSLVSRIFSARNLRNVRGIMMIDPMHEDLLYRIGNPWIGLRRWGWGILSPLGVQRVIGAVFKARTREDRVYGEDAKYTGKYVKAKLQESLVATSLTKSEVATARTIESPDTPLVVISSGVRMANDEDWARKQSDLTKITDNLVSWDVVNKAPHEVWHTYDGRRIMEKRLKELIKAARKSKDVVE</sequence>
<proteinExistence type="predicted"/>
<feature type="transmembrane region" description="Helical" evidence="2">
    <location>
        <begin position="147"/>
        <end position="168"/>
    </location>
</feature>
<feature type="transmembrane region" description="Helical" evidence="2">
    <location>
        <begin position="174"/>
        <end position="195"/>
    </location>
</feature>
<dbReference type="Gene3D" id="3.40.50.1820">
    <property type="entry name" value="alpha/beta hydrolase"/>
    <property type="match status" value="1"/>
</dbReference>
<dbReference type="SUPFAM" id="SSF53474">
    <property type="entry name" value="alpha/beta-Hydrolases"/>
    <property type="match status" value="1"/>
</dbReference>
<dbReference type="OrthoDB" id="164921at2759"/>
<dbReference type="GeneID" id="54476495"/>
<dbReference type="Pfam" id="PF10329">
    <property type="entry name" value="DUF2417"/>
    <property type="match status" value="1"/>
</dbReference>
<dbReference type="Proteomes" id="UP000799767">
    <property type="component" value="Unassembled WGS sequence"/>
</dbReference>
<keyword evidence="2" id="KW-0812">Transmembrane</keyword>
<evidence type="ECO:0000256" key="2">
    <source>
        <dbReference type="SAM" id="Phobius"/>
    </source>
</evidence>
<dbReference type="InterPro" id="IPR019431">
    <property type="entry name" value="DUF2417"/>
</dbReference>
<evidence type="ECO:0000313" key="4">
    <source>
        <dbReference type="Proteomes" id="UP000799767"/>
    </source>
</evidence>
<feature type="transmembrane region" description="Helical" evidence="2">
    <location>
        <begin position="81"/>
        <end position="103"/>
    </location>
</feature>